<gene>
    <name evidence="2" type="ORF">OUZ56_012694</name>
</gene>
<reference evidence="2 3" key="1">
    <citation type="journal article" date="2023" name="Nucleic Acids Res.">
        <title>The hologenome of Daphnia magna reveals possible DNA methylation and microbiome-mediated evolution of the host genome.</title>
        <authorList>
            <person name="Chaturvedi A."/>
            <person name="Li X."/>
            <person name="Dhandapani V."/>
            <person name="Marshall H."/>
            <person name="Kissane S."/>
            <person name="Cuenca-Cambronero M."/>
            <person name="Asole G."/>
            <person name="Calvet F."/>
            <person name="Ruiz-Romero M."/>
            <person name="Marangio P."/>
            <person name="Guigo R."/>
            <person name="Rago D."/>
            <person name="Mirbahai L."/>
            <person name="Eastwood N."/>
            <person name="Colbourne J.K."/>
            <person name="Zhou J."/>
            <person name="Mallon E."/>
            <person name="Orsini L."/>
        </authorList>
    </citation>
    <scope>NUCLEOTIDE SEQUENCE [LARGE SCALE GENOMIC DNA]</scope>
    <source>
        <strain evidence="2">LRV0_1</strain>
    </source>
</reference>
<keyword evidence="3" id="KW-1185">Reference proteome</keyword>
<feature type="region of interest" description="Disordered" evidence="1">
    <location>
        <begin position="308"/>
        <end position="368"/>
    </location>
</feature>
<dbReference type="EMBL" id="JAOYFB010000002">
    <property type="protein sequence ID" value="KAK4007536.1"/>
    <property type="molecule type" value="Genomic_DNA"/>
</dbReference>
<organism evidence="2 3">
    <name type="scientific">Daphnia magna</name>
    <dbReference type="NCBI Taxonomy" id="35525"/>
    <lineage>
        <taxon>Eukaryota</taxon>
        <taxon>Metazoa</taxon>
        <taxon>Ecdysozoa</taxon>
        <taxon>Arthropoda</taxon>
        <taxon>Crustacea</taxon>
        <taxon>Branchiopoda</taxon>
        <taxon>Diplostraca</taxon>
        <taxon>Cladocera</taxon>
        <taxon>Anomopoda</taxon>
        <taxon>Daphniidae</taxon>
        <taxon>Daphnia</taxon>
    </lineage>
</organism>
<protein>
    <submittedName>
        <fullName evidence="2">Uncharacterized protein</fullName>
    </submittedName>
</protein>
<name>A0ABQ9Z3S6_9CRUS</name>
<evidence type="ECO:0000313" key="2">
    <source>
        <dbReference type="EMBL" id="KAK4007536.1"/>
    </source>
</evidence>
<dbReference type="Proteomes" id="UP001234178">
    <property type="component" value="Unassembled WGS sequence"/>
</dbReference>
<evidence type="ECO:0000256" key="1">
    <source>
        <dbReference type="SAM" id="MobiDB-lite"/>
    </source>
</evidence>
<proteinExistence type="predicted"/>
<accession>A0ABQ9Z3S6</accession>
<comment type="caution">
    <text evidence="2">The sequence shown here is derived from an EMBL/GenBank/DDBJ whole genome shotgun (WGS) entry which is preliminary data.</text>
</comment>
<sequence length="368" mass="41434">MCDSDPEPMADSVSATTLDLDKIPTRLNKYGRKCKLIISQCIHIEYNVALLATELATSRLRRFTSVVNILVHRPGNSSFVFIFAIACPFTWLFIPGYPAHPLNTSIRPSIVNSVLVRHIYNRRYLYRAVDCSFRFSPKNSAAAKLKKKLIRKGIRQERYRFQHLKDHEPAYRETASETTARPIAQRKSTKDMQAVILPAPQLPTPELLPKIPASLKVAEFILSSAPINPPSPFRPSVEPIAPLQATNPTPSRIRLDYFRPATGRVIDIQPPEPPEALRAALAESTQSRWKTGPRLAEFISLPSPKKPRFYRPYSPRPVEQLPDPQTPPGVPESEPDDFIPNLADCEVRREVGETEEPAPAEPEQPVRS</sequence>
<evidence type="ECO:0000313" key="3">
    <source>
        <dbReference type="Proteomes" id="UP001234178"/>
    </source>
</evidence>